<reference evidence="1" key="2">
    <citation type="journal article" date="2015" name="Fish Shellfish Immunol.">
        <title>Early steps in the European eel (Anguilla anguilla)-Vibrio vulnificus interaction in the gills: Role of the RtxA13 toxin.</title>
        <authorList>
            <person name="Callol A."/>
            <person name="Pajuelo D."/>
            <person name="Ebbesson L."/>
            <person name="Teles M."/>
            <person name="MacKenzie S."/>
            <person name="Amaro C."/>
        </authorList>
    </citation>
    <scope>NUCLEOTIDE SEQUENCE</scope>
</reference>
<name>A0A0E9Q3X5_ANGAN</name>
<sequence length="41" mass="4896">MITTIFFCKLFVLLCFILFGYQRLRFGLVCMCAFRVSKHKT</sequence>
<dbReference type="EMBL" id="GBXM01097789">
    <property type="protein sequence ID" value="JAH10788.1"/>
    <property type="molecule type" value="Transcribed_RNA"/>
</dbReference>
<protein>
    <submittedName>
        <fullName evidence="1">Uncharacterized protein</fullName>
    </submittedName>
</protein>
<evidence type="ECO:0000313" key="1">
    <source>
        <dbReference type="EMBL" id="JAH10788.1"/>
    </source>
</evidence>
<organism evidence="1">
    <name type="scientific">Anguilla anguilla</name>
    <name type="common">European freshwater eel</name>
    <name type="synonym">Muraena anguilla</name>
    <dbReference type="NCBI Taxonomy" id="7936"/>
    <lineage>
        <taxon>Eukaryota</taxon>
        <taxon>Metazoa</taxon>
        <taxon>Chordata</taxon>
        <taxon>Craniata</taxon>
        <taxon>Vertebrata</taxon>
        <taxon>Euteleostomi</taxon>
        <taxon>Actinopterygii</taxon>
        <taxon>Neopterygii</taxon>
        <taxon>Teleostei</taxon>
        <taxon>Anguilliformes</taxon>
        <taxon>Anguillidae</taxon>
        <taxon>Anguilla</taxon>
    </lineage>
</organism>
<reference evidence="1" key="1">
    <citation type="submission" date="2014-11" db="EMBL/GenBank/DDBJ databases">
        <authorList>
            <person name="Amaro Gonzalez C."/>
        </authorList>
    </citation>
    <scope>NUCLEOTIDE SEQUENCE</scope>
</reference>
<accession>A0A0E9Q3X5</accession>
<dbReference type="AlphaFoldDB" id="A0A0E9Q3X5"/>
<proteinExistence type="predicted"/>